<dbReference type="Proteomes" id="UP000443000">
    <property type="component" value="Unassembled WGS sequence"/>
</dbReference>
<dbReference type="OrthoDB" id="7053796at2"/>
<sequence>MEVKRIFRGVSAKIISDFNVSAMYEHQGNKGSFREGALRDFLASDRMPSKYGLGTGEIVSSHGEVSKQRDLIIFDRMNGIPLLYSDTVQVFPVESVYGVVEVKSKLSKEELLKALDNIKSVKMLSDDAVVQYSKGPIAYARKASRPFGIVFADGLVNNSLESLAENLHGWESSQEKKFWPNMILVLGVGVIYHIVGGWSSASQMSKY</sequence>
<evidence type="ECO:0000313" key="8">
    <source>
        <dbReference type="Proteomes" id="UP000443000"/>
    </source>
</evidence>
<protein>
    <recommendedName>
        <fullName evidence="2">DUF6602 domain-containing protein</fullName>
    </recommendedName>
</protein>
<dbReference type="EMBL" id="WIWC01000005">
    <property type="protein sequence ID" value="MQT79366.1"/>
    <property type="molecule type" value="Genomic_DNA"/>
</dbReference>
<dbReference type="CDD" id="cd21173">
    <property type="entry name" value="NucC-like"/>
    <property type="match status" value="1"/>
</dbReference>
<evidence type="ECO:0000313" key="5">
    <source>
        <dbReference type="EMBL" id="MQU16136.1"/>
    </source>
</evidence>
<feature type="domain" description="DUF6602" evidence="2">
    <location>
        <begin position="20"/>
        <end position="124"/>
    </location>
</feature>
<evidence type="ECO:0000313" key="7">
    <source>
        <dbReference type="Proteomes" id="UP000437970"/>
    </source>
</evidence>
<accession>A0A6A7YV87</accession>
<evidence type="ECO:0000256" key="1">
    <source>
        <dbReference type="SAM" id="Phobius"/>
    </source>
</evidence>
<keyword evidence="1" id="KW-1133">Transmembrane helix</keyword>
<dbReference type="EMBL" id="WIWP01000007">
    <property type="protein sequence ID" value="MQT25556.1"/>
    <property type="molecule type" value="Genomic_DNA"/>
</dbReference>
<evidence type="ECO:0000313" key="6">
    <source>
        <dbReference type="EMBL" id="MQU28731.1"/>
    </source>
</evidence>
<keyword evidence="1" id="KW-0812">Transmembrane</keyword>
<reference evidence="7 8" key="1">
    <citation type="submission" date="2019-10" db="EMBL/GenBank/DDBJ databases">
        <title>Evaluation of single-gene subtyping targets for Pseudomonas.</title>
        <authorList>
            <person name="Reichler S.J."/>
            <person name="Orsi R.H."/>
            <person name="Wiedmann M."/>
            <person name="Martin N.H."/>
            <person name="Murphy S.I."/>
        </authorList>
    </citation>
    <scope>NUCLEOTIDE SEQUENCE</scope>
    <source>
        <strain evidence="3 9">FSL R10-0802</strain>
        <strain evidence="5 8">FSL R10-1594</strain>
        <strain evidence="6 7">FSL R10-1984</strain>
        <strain evidence="4">FSL R10-2339</strain>
    </source>
</reference>
<name>A0A6A7YV87_9PSED</name>
<keyword evidence="1" id="KW-0472">Membrane</keyword>
<evidence type="ECO:0000313" key="9">
    <source>
        <dbReference type="Proteomes" id="UP000713985"/>
    </source>
</evidence>
<evidence type="ECO:0000259" key="2">
    <source>
        <dbReference type="Pfam" id="PF20247"/>
    </source>
</evidence>
<organism evidence="4">
    <name type="scientific">Pseudomonas helleri</name>
    <dbReference type="NCBI Taxonomy" id="1608996"/>
    <lineage>
        <taxon>Bacteria</taxon>
        <taxon>Pseudomonadati</taxon>
        <taxon>Pseudomonadota</taxon>
        <taxon>Gammaproteobacteria</taxon>
        <taxon>Pseudomonadales</taxon>
        <taxon>Pseudomonadaceae</taxon>
        <taxon>Pseudomonas</taxon>
    </lineage>
</organism>
<comment type="caution">
    <text evidence="4">The sequence shown here is derived from an EMBL/GenBank/DDBJ whole genome shotgun (WGS) entry which is preliminary data.</text>
</comment>
<dbReference type="Proteomes" id="UP000713985">
    <property type="component" value="Unassembled WGS sequence"/>
</dbReference>
<gene>
    <name evidence="5" type="ORF">GHN41_06675</name>
    <name evidence="4" type="ORF">GHN86_04675</name>
    <name evidence="3" type="ORF">GHN94_06880</name>
    <name evidence="6" type="ORF">GHO29_19860</name>
</gene>
<evidence type="ECO:0000313" key="3">
    <source>
        <dbReference type="EMBL" id="MQT25556.1"/>
    </source>
</evidence>
<dbReference type="Pfam" id="PF20247">
    <property type="entry name" value="DUF6602"/>
    <property type="match status" value="1"/>
</dbReference>
<keyword evidence="9" id="KW-1185">Reference proteome</keyword>
<proteinExistence type="predicted"/>
<feature type="transmembrane region" description="Helical" evidence="1">
    <location>
        <begin position="182"/>
        <end position="201"/>
    </location>
</feature>
<evidence type="ECO:0000313" key="4">
    <source>
        <dbReference type="EMBL" id="MQT79366.1"/>
    </source>
</evidence>
<dbReference type="InterPro" id="IPR046537">
    <property type="entry name" value="DUF6602"/>
</dbReference>
<dbReference type="EMBL" id="WIVT01000006">
    <property type="protein sequence ID" value="MQU16136.1"/>
    <property type="molecule type" value="Genomic_DNA"/>
</dbReference>
<dbReference type="Proteomes" id="UP000437970">
    <property type="component" value="Unassembled WGS sequence"/>
</dbReference>
<dbReference type="EMBL" id="WIVW01000038">
    <property type="protein sequence ID" value="MQU28731.1"/>
    <property type="molecule type" value="Genomic_DNA"/>
</dbReference>
<dbReference type="RefSeq" id="WP_153381671.1">
    <property type="nucleotide sequence ID" value="NZ_JBITTT010000010.1"/>
</dbReference>
<dbReference type="AlphaFoldDB" id="A0A6A7YV87"/>